<dbReference type="PANTHER" id="PTHR33481">
    <property type="entry name" value="REVERSE TRANSCRIPTASE"/>
    <property type="match status" value="1"/>
</dbReference>
<evidence type="ECO:0000313" key="2">
    <source>
        <dbReference type="Proteomes" id="UP000076871"/>
    </source>
</evidence>
<name>A0A165GCE3_9APHY</name>
<protein>
    <recommendedName>
        <fullName evidence="3">Reverse transcriptase domain-containing protein</fullName>
    </recommendedName>
</protein>
<organism evidence="1 2">
    <name type="scientific">Laetiporus sulphureus 93-53</name>
    <dbReference type="NCBI Taxonomy" id="1314785"/>
    <lineage>
        <taxon>Eukaryota</taxon>
        <taxon>Fungi</taxon>
        <taxon>Dikarya</taxon>
        <taxon>Basidiomycota</taxon>
        <taxon>Agaricomycotina</taxon>
        <taxon>Agaricomycetes</taxon>
        <taxon>Polyporales</taxon>
        <taxon>Laetiporus</taxon>
    </lineage>
</organism>
<dbReference type="EMBL" id="KV427610">
    <property type="protein sequence ID" value="KZT10153.1"/>
    <property type="molecule type" value="Genomic_DNA"/>
</dbReference>
<dbReference type="AlphaFoldDB" id="A0A165GCE3"/>
<dbReference type="Proteomes" id="UP000076871">
    <property type="component" value="Unassembled WGS sequence"/>
</dbReference>
<accession>A0A165GCE3</accession>
<dbReference type="RefSeq" id="XP_040767893.1">
    <property type="nucleotide sequence ID" value="XM_040903954.1"/>
</dbReference>
<keyword evidence="2" id="KW-1185">Reference proteome</keyword>
<dbReference type="GeneID" id="63820984"/>
<proteinExistence type="predicted"/>
<evidence type="ECO:0000313" key="1">
    <source>
        <dbReference type="EMBL" id="KZT10153.1"/>
    </source>
</evidence>
<dbReference type="OrthoDB" id="412006at2759"/>
<gene>
    <name evidence="1" type="ORF">LAESUDRAFT_646011</name>
</gene>
<sequence length="150" mass="16517">MPPIQGGQGLTFTTADRTRAFVKKFFPPPPPPLPVALFSDPPMRLARPFKLVTHYEIAACLAETSNTSAPRFSATTWRLLKWALQSPVGKHFISFVSSSVTLGYLPPILKKAVVVLIPKPCKPDYALPKAYCPIALMETLSKLIEKVVVK</sequence>
<dbReference type="STRING" id="1314785.A0A165GCE3"/>
<reference evidence="1 2" key="1">
    <citation type="journal article" date="2016" name="Mol. Biol. Evol.">
        <title>Comparative Genomics of Early-Diverging Mushroom-Forming Fungi Provides Insights into the Origins of Lignocellulose Decay Capabilities.</title>
        <authorList>
            <person name="Nagy L.G."/>
            <person name="Riley R."/>
            <person name="Tritt A."/>
            <person name="Adam C."/>
            <person name="Daum C."/>
            <person name="Floudas D."/>
            <person name="Sun H."/>
            <person name="Yadav J.S."/>
            <person name="Pangilinan J."/>
            <person name="Larsson K.H."/>
            <person name="Matsuura K."/>
            <person name="Barry K."/>
            <person name="Labutti K."/>
            <person name="Kuo R."/>
            <person name="Ohm R.A."/>
            <person name="Bhattacharya S.S."/>
            <person name="Shirouzu T."/>
            <person name="Yoshinaga Y."/>
            <person name="Martin F.M."/>
            <person name="Grigoriev I.V."/>
            <person name="Hibbett D.S."/>
        </authorList>
    </citation>
    <scope>NUCLEOTIDE SEQUENCE [LARGE SCALE GENOMIC DNA]</scope>
    <source>
        <strain evidence="1 2">93-53</strain>
    </source>
</reference>
<dbReference type="PANTHER" id="PTHR33481:SF1">
    <property type="entry name" value="ENDONUCLEASE_EXONUCLEASE_PHOSPHATASE DOMAIN-CONTAINING PROTEIN-RELATED"/>
    <property type="match status" value="1"/>
</dbReference>
<evidence type="ECO:0008006" key="3">
    <source>
        <dbReference type="Google" id="ProtNLM"/>
    </source>
</evidence>
<dbReference type="InParanoid" id="A0A165GCE3"/>